<feature type="compositionally biased region" description="Basic and acidic residues" evidence="1">
    <location>
        <begin position="209"/>
        <end position="228"/>
    </location>
</feature>
<keyword evidence="3" id="KW-1185">Reference proteome</keyword>
<organism evidence="2 3">
    <name type="scientific">Pseudocohnilembus persalinus</name>
    <name type="common">Ciliate</name>
    <dbReference type="NCBI Taxonomy" id="266149"/>
    <lineage>
        <taxon>Eukaryota</taxon>
        <taxon>Sar</taxon>
        <taxon>Alveolata</taxon>
        <taxon>Ciliophora</taxon>
        <taxon>Intramacronucleata</taxon>
        <taxon>Oligohymenophorea</taxon>
        <taxon>Scuticociliatia</taxon>
        <taxon>Philasterida</taxon>
        <taxon>Pseudocohnilembidae</taxon>
        <taxon>Pseudocohnilembus</taxon>
    </lineage>
</organism>
<dbReference type="AlphaFoldDB" id="A0A0V0QS52"/>
<sequence>MNINQKNTCSNYSNNCLSPWLEDFQGQPIEIDYPFKAQVFAENQSQTTEEINQIQNENENQSNENETKTKKGEGLTTKQKKLIFELYVKNGMEQSKVIKKLNDDEKQRTAYRFIKELKSLKNECEETYNQLSFDDAIQQIQQNKKEQKTDKFLTPEQRILVKNFLEGQEFKKLKPMMESLSEKFSFIKEKDQNKISKYFQRNYKKYYQKQDRKVETKQNNKQTKKNEKNQQQILKPQQNFQIFSQQKQEPFDFDNQELNNNFYNQQQENYNYNQQQENYSQLLQQNQNVNFDSNLFQEQQIQIQNQNFSFDSNFAYQNSSSMNINFSNEEQNSFDYFSQ</sequence>
<evidence type="ECO:0000313" key="2">
    <source>
        <dbReference type="EMBL" id="KRX04951.1"/>
    </source>
</evidence>
<dbReference type="Proteomes" id="UP000054937">
    <property type="component" value="Unassembled WGS sequence"/>
</dbReference>
<gene>
    <name evidence="2" type="ORF">PPERSA_06585</name>
</gene>
<feature type="compositionally biased region" description="Low complexity" evidence="1">
    <location>
        <begin position="55"/>
        <end position="64"/>
    </location>
</feature>
<accession>A0A0V0QS52</accession>
<feature type="region of interest" description="Disordered" evidence="1">
    <location>
        <begin position="209"/>
        <end position="231"/>
    </location>
</feature>
<reference evidence="2 3" key="1">
    <citation type="journal article" date="2015" name="Sci. Rep.">
        <title>Genome of the facultative scuticociliatosis pathogen Pseudocohnilembus persalinus provides insight into its virulence through horizontal gene transfer.</title>
        <authorList>
            <person name="Xiong J."/>
            <person name="Wang G."/>
            <person name="Cheng J."/>
            <person name="Tian M."/>
            <person name="Pan X."/>
            <person name="Warren A."/>
            <person name="Jiang C."/>
            <person name="Yuan D."/>
            <person name="Miao W."/>
        </authorList>
    </citation>
    <scope>NUCLEOTIDE SEQUENCE [LARGE SCALE GENOMIC DNA]</scope>
    <source>
        <strain evidence="2">36N120E</strain>
    </source>
</reference>
<name>A0A0V0QS52_PSEPJ</name>
<evidence type="ECO:0000256" key="1">
    <source>
        <dbReference type="SAM" id="MobiDB-lite"/>
    </source>
</evidence>
<protein>
    <submittedName>
        <fullName evidence="2">Uncharacterized protein</fullName>
    </submittedName>
</protein>
<proteinExistence type="predicted"/>
<evidence type="ECO:0000313" key="3">
    <source>
        <dbReference type="Proteomes" id="UP000054937"/>
    </source>
</evidence>
<dbReference type="EMBL" id="LDAU01000110">
    <property type="protein sequence ID" value="KRX04951.1"/>
    <property type="molecule type" value="Genomic_DNA"/>
</dbReference>
<comment type="caution">
    <text evidence="2">The sequence shown here is derived from an EMBL/GenBank/DDBJ whole genome shotgun (WGS) entry which is preliminary data.</text>
</comment>
<dbReference type="InParanoid" id="A0A0V0QS52"/>
<feature type="region of interest" description="Disordered" evidence="1">
    <location>
        <begin position="55"/>
        <end position="74"/>
    </location>
</feature>